<dbReference type="Gene3D" id="3.40.50.10900">
    <property type="entry name" value="PAC-like subunit"/>
    <property type="match status" value="1"/>
</dbReference>
<organism evidence="1">
    <name type="scientific">Anaerolinea thermolimosa</name>
    <dbReference type="NCBI Taxonomy" id="229919"/>
    <lineage>
        <taxon>Bacteria</taxon>
        <taxon>Bacillati</taxon>
        <taxon>Chloroflexota</taxon>
        <taxon>Anaerolineae</taxon>
        <taxon>Anaerolineales</taxon>
        <taxon>Anaerolineaceae</taxon>
        <taxon>Anaerolinea</taxon>
    </lineage>
</organism>
<proteinExistence type="predicted"/>
<name>A0A7C4PLR9_9CHLR</name>
<sequence>MASDAVEILEHPRTRDVYMLVGWRQWADAGSVSSGLPQYVIQKEKARRIGQIRPDGFYMFQIPGTHDLIRPVIKFREGFPESLQTPENPLYYFENNQRGVVILLGDEPHLDAERYILAILDAARQLRVKQIVGIGGVYGEFPYDKERLVSGSYSLPEIQGRMNELALSPTDYHGGVSIGSYLCKRAGEKGMEYIGMYAMVPLFDFSSIPQIGRSIQIENDYMAWLGIMRRINYLFKIEVNLTDLMQKSKRLLNTLEKKVDELDGLAPQAGIRDYFTRLSAEFEEVPFIPLDDVWEESLRKILDRLDDEQEGPEGV</sequence>
<evidence type="ECO:0000313" key="1">
    <source>
        <dbReference type="EMBL" id="HGS22584.1"/>
    </source>
</evidence>
<gene>
    <name evidence="1" type="ORF">ENT37_12065</name>
</gene>
<dbReference type="InterPro" id="IPR019151">
    <property type="entry name" value="Proteasome_assmbl_chaperone_2"/>
</dbReference>
<dbReference type="SUPFAM" id="SSF159659">
    <property type="entry name" value="Cgl1923-like"/>
    <property type="match status" value="1"/>
</dbReference>
<reference evidence="1" key="1">
    <citation type="journal article" date="2020" name="mSystems">
        <title>Genome- and Community-Level Interaction Insights into Carbon Utilization and Element Cycling Functions of Hydrothermarchaeota in Hydrothermal Sediment.</title>
        <authorList>
            <person name="Zhou Z."/>
            <person name="Liu Y."/>
            <person name="Xu W."/>
            <person name="Pan J."/>
            <person name="Luo Z.H."/>
            <person name="Li M."/>
        </authorList>
    </citation>
    <scope>NUCLEOTIDE SEQUENCE [LARGE SCALE GENOMIC DNA]</scope>
    <source>
        <strain evidence="1">SpSt-573</strain>
    </source>
</reference>
<dbReference type="InterPro" id="IPR038389">
    <property type="entry name" value="PSMG2_sf"/>
</dbReference>
<accession>A0A7C4PLR9</accession>
<dbReference type="EMBL" id="DSYK01000598">
    <property type="protein sequence ID" value="HGS22584.1"/>
    <property type="molecule type" value="Genomic_DNA"/>
</dbReference>
<comment type="caution">
    <text evidence="1">The sequence shown here is derived from an EMBL/GenBank/DDBJ whole genome shotgun (WGS) entry which is preliminary data.</text>
</comment>
<protein>
    <submittedName>
        <fullName evidence="1">PAC2 family protein</fullName>
    </submittedName>
</protein>
<dbReference type="Pfam" id="PF09754">
    <property type="entry name" value="PAC2"/>
    <property type="match status" value="1"/>
</dbReference>
<dbReference type="AlphaFoldDB" id="A0A7C4PLR9"/>